<feature type="compositionally biased region" description="Polar residues" evidence="17">
    <location>
        <begin position="2473"/>
        <end position="2489"/>
    </location>
</feature>
<dbReference type="Gene3D" id="2.170.270.10">
    <property type="entry name" value="SET domain"/>
    <property type="match status" value="1"/>
</dbReference>
<evidence type="ECO:0000259" key="19">
    <source>
        <dbReference type="PROSITE" id="PS50280"/>
    </source>
</evidence>
<feature type="compositionally biased region" description="Basic and acidic residues" evidence="17">
    <location>
        <begin position="1247"/>
        <end position="1271"/>
    </location>
</feature>
<feature type="compositionally biased region" description="Low complexity" evidence="17">
    <location>
        <begin position="1720"/>
        <end position="1729"/>
    </location>
</feature>
<feature type="compositionally biased region" description="Low complexity" evidence="17">
    <location>
        <begin position="497"/>
        <end position="510"/>
    </location>
</feature>
<dbReference type="EC" id="2.1.1.359" evidence="3"/>
<dbReference type="GeneID" id="107081814"/>
<keyword evidence="23" id="KW-1185">Reference proteome</keyword>
<dbReference type="PROSITE" id="PS50280">
    <property type="entry name" value="SET"/>
    <property type="match status" value="1"/>
</dbReference>
<reference evidence="22" key="1">
    <citation type="submission" date="2025-08" db="UniProtKB">
        <authorList>
            <consortium name="Ensembl"/>
        </authorList>
    </citation>
    <scope>IDENTIFICATION</scope>
</reference>
<keyword evidence="6" id="KW-0597">Phosphoprotein</keyword>
<dbReference type="PROSITE" id="PS50020">
    <property type="entry name" value="WW_DOMAIN_2"/>
    <property type="match status" value="1"/>
</dbReference>
<feature type="compositionally biased region" description="Basic and acidic residues" evidence="17">
    <location>
        <begin position="1865"/>
        <end position="1880"/>
    </location>
</feature>
<dbReference type="GeneTree" id="ENSGT00940000166273"/>
<feature type="region of interest" description="Disordered" evidence="17">
    <location>
        <begin position="1720"/>
        <end position="1993"/>
    </location>
</feature>
<feature type="region of interest" description="Disordered" evidence="17">
    <location>
        <begin position="2448"/>
        <end position="2489"/>
    </location>
</feature>
<evidence type="ECO:0000256" key="16">
    <source>
        <dbReference type="ARBA" id="ARBA00023242"/>
    </source>
</evidence>
<dbReference type="SMART" id="SM00456">
    <property type="entry name" value="WW"/>
    <property type="match status" value="1"/>
</dbReference>
<dbReference type="Pfam" id="PF17907">
    <property type="entry name" value="AWS"/>
    <property type="match status" value="1"/>
</dbReference>
<comment type="subcellular location">
    <subcellularLocation>
        <location evidence="2">Chromosome</location>
    </subcellularLocation>
    <subcellularLocation>
        <location evidence="1">Nucleus</location>
    </subcellularLocation>
</comment>
<dbReference type="GO" id="GO:0140955">
    <property type="term" value="F:histone H3K36 trimethyltransferase activity"/>
    <property type="evidence" value="ECO:0007669"/>
    <property type="project" value="UniProtKB-EC"/>
</dbReference>
<dbReference type="InterPro" id="IPR046341">
    <property type="entry name" value="SET_dom_sf"/>
</dbReference>
<dbReference type="SUPFAM" id="SSF82199">
    <property type="entry name" value="SET domain"/>
    <property type="match status" value="1"/>
</dbReference>
<keyword evidence="9" id="KW-0949">S-adenosyl-L-methionine</keyword>
<feature type="compositionally biased region" description="Basic and acidic residues" evidence="17">
    <location>
        <begin position="293"/>
        <end position="333"/>
    </location>
</feature>
<feature type="region of interest" description="Disordered" evidence="17">
    <location>
        <begin position="1011"/>
        <end position="1057"/>
    </location>
</feature>
<sequence length="2591" mass="288574">MDTLLKSELRQEGSAESVKVEGLSTSALIKSLSPRVMLSNHLLPKGTKMRVNLEDQGRQKVSFSFSQTKKPLQTSLFISSNPETGISEPHNASSQSILDKVGKNTANKTEQKQAASVPSSTPETHSPTPVSSSTRLKKNVAKMPFKRQILSDSVTEEKLKPVTSEEMLASESEVLPDSKSETDFPTPPCETIINESPSKEAATEASETKEDPNINKPLSSSGKEDDSSSPANRDHNSYKRKTRSQSDSAPPCSESDGDLTHTSSSRKSDDSKSKANSDSRNKEAKRSSSGSRSGEKEKASSKRTENHERSSSYSKSDRDSRITSRSSRSDKDRRRSRSRSRSRSRGSRTSSSHSKSERSRCDRVSRSDRSYYHESERRSHRGSPRREKRRSRSRTERTRYSSDSEDDHRKTRTRTSGSSRSSNYSSSHKASQSSSYSRSEKCSKSLESPHSSEVDRRMQSSKSEKTSKRSSDSDSQHRCSPDLDSSSRKSSSHYKSDTGAKSSSSSTHNKSQSHDKHRKNSSGDSEGEHKAKCQPSERNTSSLEKSRDSHEKTSRSESKRVTPSRSYMKSPRRHRKSDDSFHSPTKAPLCATTVESNPLTEKEKSKSEPSEGLQGDQGVKEMFLSTEKSLQESLGENEQEEIPVLESETENASATPLIENLKPITITLENVCNVKDGEHDLSLNPVLNSVKSEGSVSCEQNNKVQNASLDAKEMNVTLEIQQDTNTEFVEPNEVLADEKQSDPHKLDFSHLGTENLPVEGLESKDVAKKSTCTTRKSRWDIVGQDLFENDNLNQAACSENNHSPKKVTKIEIAEDCTQQDMDSKFNIQSRESKHSIPGPDVSLVCEPSQARTSIDVFGLNPCMPQSPNLNKPSILNDQVSQIHSAALNHIQSSDACESKSQESTPRSKSSMITPISQGALAMPSDASDSDNSEYDSDCDKAMKQFHSVVVVPKHSSLIKDIGNAQTSSCCPLDVSDQPHIQMGTANQVSAQQTQPTTTNLVESPHMGVPCQSQSNMIDSTSHSEGSSAINSQQSAAGPNGAQGGMTDPTLLFGDSRQQDQGLNQGEQVHLQYQPNTFSDSVNNMMSFSAGWDFSQPEQPTSTCQQPDSSHGPLLNTKATAAASKEQDGRLTVPSGTHQSPNTQTIKIPYLQTHEHYQEPSSEIHPDSLTNDHEDYRAENSLSRSKALNTPGPASSVQGHEISSNSRGSAVPDPPREDNTRPHRGRVPPKKRRPEIESDSDNEAEAGPSRKKERQRDAPVSKEAPAKTEVDRPSLTLRNFQDASRWKDLAKTKKMPPYFDLIEENMYLTERKKSKSHRDIKRMQCECPVLSREDRAKGVMACGEDCLNRLLMIECSSRCLNGGYCSNRRFQMKQHADFEVILTEDKGWGLRAARDLAPNTFVLEYCGEVLDHKEFKARVKEYARNKNIHYYFMALKNNEIIDATLKGNCSRFMNHSCEPNCETQKWTVNGQLRVGFFTTKAVTAGTELTFDYQFQRYGKEAQKCFCGAPSCRGFLGGENRVSVRAAGGKMKKDRSRKNALTTVDEELEALLENGEGLYDEKQVVSLCRLMVRVETMEQKLLCLKLIQDTQNPSCLKQFLDHHGLSLLWIFMVELSESKGNSANNTKLQLEIMKTLAVLPISTKNMLEESKVLTLIQRWAQTKTLPQQTEMDGYSSENTSRAQTPLNTPDGSSAKMVPELDGDTSKPAVYRRLKIISENSLDSALSDASKASDGKEEEEEEEEAETLNTDPPDGAGLKEEQSSEAPAPIKESVEESGKDAPNQEESETSSSSLQEPKDVEMKDETETETELKIKETKCPSDETETELKIKETKCPSDEAETQLKIKETKCPSDETETSKVLCETQAGEEKPEIQKEPEKAELEGELSSIKLEEAEGQSSQTVSVDVPTEEPSERKEMHKEAQEAEKVPSVSSESQPGDSATKAPPNSEAPEAPLPTEATPMQVEPSAIGTPSQDEEEGLSDVESERSQEPQLSVLDISGMAARLLESWKDLKEVYRIPKKSQVEKEARDRSRDRDLALAPRTTSRSREREREREKERERDRERDYDRDRDRDRERSRDRDRDRPSDKTPRSSERRRRRSLSPPPLPYERSSRRNEERFDSSSSKTQRGAGVKERNKLSTEERRKLFEQEVAQQEAQKQQQLQQQQLQTLAYDPLAYASSPGFITYPPGYPIQTFVDPTNPNAGKVLLPTPPVDPGLSYEQTPPQGLAPNLSLPSPSSTSQAPPVSDVSQHITTTNLTTVNPQQYTQPTVATQEAGVAVLSVPAQTAPQVQGQQSYATLWDPTTQQAVTVQTQPAQQYATAPGPAQTQTAIYYQGQPCQTIYSIPTAYPQTNPPVIQAYTEPTASYLHSQPVYPGHQQGVVVQQGGTVTTIVTSQTVQQEMIVPNNVMDLPPPSPPKPKTIVLPPNWKVARDPEGKIYYYHIVTRQTQWDPPTWEGNADNTSVDHESEMDLGTPTYDENPSRFSTKTAEADTSSELAKKSKETFRKEMSQFIVQCLNPYRKPDCKSGRISNTEDFKHLARKLTHGVMNKELKACKNPEDLECNENVKHKTKEYIKKYMQRFGSVYRPKEDTDVY</sequence>
<feature type="compositionally biased region" description="Basic and acidic residues" evidence="17">
    <location>
        <begin position="354"/>
        <end position="377"/>
    </location>
</feature>
<feature type="region of interest" description="Disordered" evidence="17">
    <location>
        <begin position="1089"/>
        <end position="1143"/>
    </location>
</feature>
<dbReference type="SMART" id="SM00317">
    <property type="entry name" value="SET"/>
    <property type="match status" value="1"/>
</dbReference>
<dbReference type="PROSITE" id="PS51215">
    <property type="entry name" value="AWS"/>
    <property type="match status" value="1"/>
</dbReference>
<feature type="compositionally biased region" description="Polar residues" evidence="17">
    <location>
        <begin position="1133"/>
        <end position="1143"/>
    </location>
</feature>
<feature type="compositionally biased region" description="Polar residues" evidence="17">
    <location>
        <begin position="1927"/>
        <end position="1936"/>
    </location>
</feature>
<dbReference type="GO" id="GO:0030154">
    <property type="term" value="P:cell differentiation"/>
    <property type="evidence" value="ECO:0007669"/>
    <property type="project" value="UniProtKB-KW"/>
</dbReference>
<evidence type="ECO:0000256" key="17">
    <source>
        <dbReference type="SAM" id="MobiDB-lite"/>
    </source>
</evidence>
<feature type="region of interest" description="Disordered" evidence="17">
    <location>
        <begin position="1664"/>
        <end position="1703"/>
    </location>
</feature>
<keyword evidence="10" id="KW-0479">Metal-binding</keyword>
<feature type="compositionally biased region" description="Acidic residues" evidence="17">
    <location>
        <begin position="1733"/>
        <end position="1743"/>
    </location>
</feature>
<evidence type="ECO:0000256" key="1">
    <source>
        <dbReference type="ARBA" id="ARBA00004123"/>
    </source>
</evidence>
<dbReference type="InterPro" id="IPR038190">
    <property type="entry name" value="SRI_sf"/>
</dbReference>
<feature type="compositionally biased region" description="Basic and acidic residues" evidence="17">
    <location>
        <begin position="266"/>
        <end position="286"/>
    </location>
</feature>
<feature type="compositionally biased region" description="Low complexity" evidence="17">
    <location>
        <begin position="414"/>
        <end position="437"/>
    </location>
</feature>
<evidence type="ECO:0000256" key="11">
    <source>
        <dbReference type="ARBA" id="ARBA00022782"/>
    </source>
</evidence>
<keyword evidence="15" id="KW-0804">Transcription</keyword>
<feature type="compositionally biased region" description="Basic residues" evidence="17">
    <location>
        <begin position="1221"/>
        <end position="1232"/>
    </location>
</feature>
<dbReference type="GO" id="GO:0005694">
    <property type="term" value="C:chromosome"/>
    <property type="evidence" value="ECO:0007669"/>
    <property type="project" value="UniProtKB-SubCell"/>
</dbReference>
<dbReference type="Pfam" id="PF00397">
    <property type="entry name" value="WW"/>
    <property type="match status" value="1"/>
</dbReference>
<dbReference type="GO" id="GO:0005634">
    <property type="term" value="C:nucleus"/>
    <property type="evidence" value="ECO:0007669"/>
    <property type="project" value="UniProtKB-SubCell"/>
</dbReference>
<feature type="compositionally biased region" description="Polar residues" evidence="17">
    <location>
        <begin position="1095"/>
        <end position="1108"/>
    </location>
</feature>
<feature type="compositionally biased region" description="Low complexity" evidence="17">
    <location>
        <begin position="116"/>
        <end position="134"/>
    </location>
</feature>
<evidence type="ECO:0000256" key="15">
    <source>
        <dbReference type="ARBA" id="ARBA00023163"/>
    </source>
</evidence>
<feature type="compositionally biased region" description="Basic and acidic residues" evidence="17">
    <location>
        <begin position="1793"/>
        <end position="1850"/>
    </location>
</feature>
<dbReference type="RefSeq" id="XP_015225584.1">
    <property type="nucleotide sequence ID" value="XM_015370098.1"/>
</dbReference>
<evidence type="ECO:0000256" key="7">
    <source>
        <dbReference type="ARBA" id="ARBA00022603"/>
    </source>
</evidence>
<dbReference type="CDD" id="cd00201">
    <property type="entry name" value="WW"/>
    <property type="match status" value="1"/>
</dbReference>
<feature type="compositionally biased region" description="Basic and acidic residues" evidence="17">
    <location>
        <begin position="1909"/>
        <end position="1924"/>
    </location>
</feature>
<evidence type="ECO:0000256" key="5">
    <source>
        <dbReference type="ARBA" id="ARBA00022473"/>
    </source>
</evidence>
<feature type="region of interest" description="Disordered" evidence="17">
    <location>
        <begin position="2207"/>
        <end position="2244"/>
    </location>
</feature>
<feature type="compositionally biased region" description="Low complexity" evidence="17">
    <location>
        <begin position="2224"/>
        <end position="2241"/>
    </location>
</feature>
<dbReference type="KEGG" id="cvg:107081814"/>
<dbReference type="Gene3D" id="2.20.70.10">
    <property type="match status" value="1"/>
</dbReference>
<feature type="domain" description="WW" evidence="18">
    <location>
        <begin position="2418"/>
        <end position="2451"/>
    </location>
</feature>
<feature type="compositionally biased region" description="Basic and acidic residues" evidence="17">
    <location>
        <begin position="2043"/>
        <end position="2090"/>
    </location>
</feature>
<keyword evidence="13" id="KW-0156">Chromatin regulator</keyword>
<feature type="compositionally biased region" description="Basic and acidic residues" evidence="17">
    <location>
        <begin position="450"/>
        <end position="487"/>
    </location>
</feature>
<feature type="compositionally biased region" description="Basic residues" evidence="17">
    <location>
        <begin position="334"/>
        <end position="346"/>
    </location>
</feature>
<dbReference type="Pfam" id="PF00856">
    <property type="entry name" value="SET"/>
    <property type="match status" value="1"/>
</dbReference>
<evidence type="ECO:0000259" key="20">
    <source>
        <dbReference type="PROSITE" id="PS50868"/>
    </source>
</evidence>
<dbReference type="GO" id="GO:0032259">
    <property type="term" value="P:methylation"/>
    <property type="evidence" value="ECO:0007669"/>
    <property type="project" value="UniProtKB-KW"/>
</dbReference>
<dbReference type="InterPro" id="IPR001202">
    <property type="entry name" value="WW_dom"/>
</dbReference>
<dbReference type="PROSITE" id="PS50868">
    <property type="entry name" value="POST_SET"/>
    <property type="match status" value="1"/>
</dbReference>
<keyword evidence="16" id="KW-0539">Nucleus</keyword>
<feature type="domain" description="AWS" evidence="21">
    <location>
        <begin position="1319"/>
        <end position="1373"/>
    </location>
</feature>
<feature type="region of interest" description="Disordered" evidence="17">
    <location>
        <begin position="2007"/>
        <end position="2152"/>
    </location>
</feature>
<evidence type="ECO:0000259" key="18">
    <source>
        <dbReference type="PROSITE" id="PS50020"/>
    </source>
</evidence>
<evidence type="ECO:0000256" key="8">
    <source>
        <dbReference type="ARBA" id="ARBA00022679"/>
    </source>
</evidence>
<dbReference type="SUPFAM" id="SSF51045">
    <property type="entry name" value="WW domain"/>
    <property type="match status" value="1"/>
</dbReference>
<dbReference type="InterPro" id="IPR003616">
    <property type="entry name" value="Post-SET_dom"/>
</dbReference>
<dbReference type="PANTHER" id="PTHR46711:SF1">
    <property type="entry name" value="HISTONE-LYSINE N-METHYLTRANSFERASE SETD2"/>
    <property type="match status" value="1"/>
</dbReference>
<keyword evidence="7" id="KW-0489">Methyltransferase</keyword>
<feature type="region of interest" description="Disordered" evidence="17">
    <location>
        <begin position="152"/>
        <end position="651"/>
    </location>
</feature>
<evidence type="ECO:0000256" key="10">
    <source>
        <dbReference type="ARBA" id="ARBA00022723"/>
    </source>
</evidence>
<dbReference type="SMART" id="SM00570">
    <property type="entry name" value="AWS"/>
    <property type="match status" value="1"/>
</dbReference>
<feature type="domain" description="SET" evidence="19">
    <location>
        <begin position="1375"/>
        <end position="1492"/>
    </location>
</feature>
<dbReference type="GO" id="GO:0006355">
    <property type="term" value="P:regulation of DNA-templated transcription"/>
    <property type="evidence" value="ECO:0007669"/>
    <property type="project" value="InterPro"/>
</dbReference>
<feature type="compositionally biased region" description="Polar residues" evidence="17">
    <location>
        <begin position="1179"/>
        <end position="1207"/>
    </location>
</feature>
<keyword evidence="14" id="KW-0805">Transcription regulation</keyword>
<feature type="compositionally biased region" description="Basic and acidic residues" evidence="17">
    <location>
        <begin position="544"/>
        <end position="560"/>
    </location>
</feature>
<keyword evidence="11" id="KW-0221">Differentiation</keyword>
<evidence type="ECO:0000313" key="22">
    <source>
        <dbReference type="Ensembl" id="ENSCVAP00000025912.1"/>
    </source>
</evidence>
<feature type="compositionally biased region" description="Acidic residues" evidence="17">
    <location>
        <begin position="635"/>
        <end position="649"/>
    </location>
</feature>
<evidence type="ECO:0000256" key="3">
    <source>
        <dbReference type="ARBA" id="ARBA00012178"/>
    </source>
</evidence>
<evidence type="ECO:0000256" key="12">
    <source>
        <dbReference type="ARBA" id="ARBA00022833"/>
    </source>
</evidence>
<dbReference type="InterPro" id="IPR044437">
    <property type="entry name" value="SETD2/Set2_SET"/>
</dbReference>
<reference evidence="22" key="2">
    <citation type="submission" date="2025-09" db="UniProtKB">
        <authorList>
            <consortium name="Ensembl"/>
        </authorList>
    </citation>
    <scope>IDENTIFICATION</scope>
</reference>
<feature type="region of interest" description="Disordered" evidence="17">
    <location>
        <begin position="891"/>
        <end position="915"/>
    </location>
</feature>
<feature type="compositionally biased region" description="Polar residues" evidence="17">
    <location>
        <begin position="1664"/>
        <end position="1689"/>
    </location>
</feature>
<evidence type="ECO:0000256" key="9">
    <source>
        <dbReference type="ARBA" id="ARBA00022691"/>
    </source>
</evidence>
<feature type="compositionally biased region" description="Basic and acidic residues" evidence="17">
    <location>
        <begin position="600"/>
        <end position="609"/>
    </location>
</feature>
<feature type="compositionally biased region" description="Polar residues" evidence="17">
    <location>
        <begin position="901"/>
        <end position="915"/>
    </location>
</feature>
<evidence type="ECO:0000256" key="13">
    <source>
        <dbReference type="ARBA" id="ARBA00022853"/>
    </source>
</evidence>
<feature type="compositionally biased region" description="Basic and acidic residues" evidence="17">
    <location>
        <begin position="2007"/>
        <end position="2034"/>
    </location>
</feature>
<dbReference type="FunFam" id="2.170.270.10:FF:000016">
    <property type="entry name" value="Histone-lysine N-methyltransferase"/>
    <property type="match status" value="1"/>
</dbReference>
<dbReference type="FunFam" id="1.10.1740.100:FF:000001">
    <property type="entry name" value="Histone-lysine N-methyltransferase"/>
    <property type="match status" value="1"/>
</dbReference>
<dbReference type="Pfam" id="PF08236">
    <property type="entry name" value="SRI"/>
    <property type="match status" value="1"/>
</dbReference>
<feature type="compositionally biased region" description="Basic and acidic residues" evidence="17">
    <location>
        <begin position="2128"/>
        <end position="2145"/>
    </location>
</feature>
<dbReference type="InterPro" id="IPR006560">
    <property type="entry name" value="AWS_dom"/>
</dbReference>
<feature type="compositionally biased region" description="Polar residues" evidence="17">
    <location>
        <begin position="1011"/>
        <end position="1036"/>
    </location>
</feature>
<evidence type="ECO:0000259" key="21">
    <source>
        <dbReference type="PROSITE" id="PS51215"/>
    </source>
</evidence>
<evidence type="ECO:0000313" key="23">
    <source>
        <dbReference type="Proteomes" id="UP000265020"/>
    </source>
</evidence>
<dbReference type="STRING" id="28743.ENSCVAP00000025912"/>
<organism evidence="22 23">
    <name type="scientific">Cyprinodon variegatus</name>
    <name type="common">Sheepshead minnow</name>
    <dbReference type="NCBI Taxonomy" id="28743"/>
    <lineage>
        <taxon>Eukaryota</taxon>
        <taxon>Metazoa</taxon>
        <taxon>Chordata</taxon>
        <taxon>Craniata</taxon>
        <taxon>Vertebrata</taxon>
        <taxon>Euteleostomi</taxon>
        <taxon>Actinopterygii</taxon>
        <taxon>Neopterygii</taxon>
        <taxon>Teleostei</taxon>
        <taxon>Neoteleostei</taxon>
        <taxon>Acanthomorphata</taxon>
        <taxon>Ovalentaria</taxon>
        <taxon>Atherinomorphae</taxon>
        <taxon>Cyprinodontiformes</taxon>
        <taxon>Cyprinodontidae</taxon>
        <taxon>Cyprinodon</taxon>
    </lineage>
</organism>
<feature type="region of interest" description="Disordered" evidence="17">
    <location>
        <begin position="106"/>
        <end position="139"/>
    </location>
</feature>
<dbReference type="GO" id="GO:0046872">
    <property type="term" value="F:metal ion binding"/>
    <property type="evidence" value="ECO:0007669"/>
    <property type="project" value="UniProtKB-KW"/>
</dbReference>
<feature type="compositionally biased region" description="Basic and acidic residues" evidence="17">
    <location>
        <begin position="197"/>
        <end position="213"/>
    </location>
</feature>
<dbReference type="InterPro" id="IPR001214">
    <property type="entry name" value="SET_dom"/>
</dbReference>
<protein>
    <recommendedName>
        <fullName evidence="3">[histone H3]-lysine(36) N-trimethyltransferase</fullName>
        <ecNumber evidence="3">2.1.1.359</ecNumber>
    </recommendedName>
</protein>
<keyword evidence="8" id="KW-0808">Transferase</keyword>
<dbReference type="OrthoDB" id="422362at2759"/>
<dbReference type="Proteomes" id="UP000265020">
    <property type="component" value="Unassembled WGS sequence"/>
</dbReference>
<evidence type="ECO:0000256" key="14">
    <source>
        <dbReference type="ARBA" id="ARBA00023015"/>
    </source>
</evidence>
<feature type="compositionally biased region" description="Basic residues" evidence="17">
    <location>
        <begin position="378"/>
        <end position="392"/>
    </location>
</feature>
<feature type="compositionally biased region" description="Basic and acidic residues" evidence="17">
    <location>
        <begin position="393"/>
        <end position="409"/>
    </location>
</feature>
<dbReference type="OMA" id="HPNNDAA"/>
<dbReference type="InterPro" id="IPR013257">
    <property type="entry name" value="SRI"/>
</dbReference>
<dbReference type="PROSITE" id="PS01159">
    <property type="entry name" value="WW_DOMAIN_1"/>
    <property type="match status" value="1"/>
</dbReference>
<proteinExistence type="predicted"/>
<feature type="region of interest" description="Disordered" evidence="17">
    <location>
        <begin position="1178"/>
        <end position="1275"/>
    </location>
</feature>
<evidence type="ECO:0000256" key="4">
    <source>
        <dbReference type="ARBA" id="ARBA00022454"/>
    </source>
</evidence>
<feature type="compositionally biased region" description="Low complexity" evidence="17">
    <location>
        <begin position="1946"/>
        <end position="1958"/>
    </location>
</feature>
<keyword evidence="5" id="KW-0217">Developmental protein</keyword>
<feature type="domain" description="Post-SET" evidence="20">
    <location>
        <begin position="1499"/>
        <end position="1515"/>
    </location>
</feature>
<feature type="compositionally biased region" description="Basic and acidic residues" evidence="17">
    <location>
        <begin position="2107"/>
        <end position="2117"/>
    </location>
</feature>
<dbReference type="InterPro" id="IPR036020">
    <property type="entry name" value="WW_dom_sf"/>
</dbReference>
<dbReference type="SMART" id="SM00508">
    <property type="entry name" value="PostSET"/>
    <property type="match status" value="1"/>
</dbReference>
<dbReference type="PANTHER" id="PTHR46711">
    <property type="entry name" value="HISTONE-LYSINE N-METHYLTRANSFERASE SETD2"/>
    <property type="match status" value="1"/>
</dbReference>
<dbReference type="InterPro" id="IPR042294">
    <property type="entry name" value="SETD2_animal"/>
</dbReference>
<evidence type="ECO:0000256" key="6">
    <source>
        <dbReference type="ARBA" id="ARBA00022553"/>
    </source>
</evidence>
<dbReference type="CTD" id="29072"/>
<dbReference type="Ensembl" id="ENSCVAT00000000431.1">
    <property type="protein sequence ID" value="ENSCVAP00000025912.1"/>
    <property type="gene ID" value="ENSCVAG00000011061.1"/>
</dbReference>
<evidence type="ECO:0000256" key="2">
    <source>
        <dbReference type="ARBA" id="ARBA00004286"/>
    </source>
</evidence>
<feature type="compositionally biased region" description="Acidic residues" evidence="17">
    <location>
        <begin position="1971"/>
        <end position="1980"/>
    </location>
</feature>
<feature type="compositionally biased region" description="Basic and acidic residues" evidence="17">
    <location>
        <begin position="222"/>
        <end position="237"/>
    </location>
</feature>
<keyword evidence="4" id="KW-0158">Chromosome</keyword>
<name>A0A3Q2E1A3_CYPVA</name>
<dbReference type="CDD" id="cd19172">
    <property type="entry name" value="SET_SETD2"/>
    <property type="match status" value="1"/>
</dbReference>
<accession>A0A3Q2E1A3</accession>
<dbReference type="Gene3D" id="1.10.1740.100">
    <property type="entry name" value="Set2, Rpb1 interacting domain"/>
    <property type="match status" value="1"/>
</dbReference>
<keyword evidence="12" id="KW-0862">Zinc</keyword>